<proteinExistence type="predicted"/>
<organism evidence="2 3">
    <name type="scientific">Gigaspora margarita</name>
    <dbReference type="NCBI Taxonomy" id="4874"/>
    <lineage>
        <taxon>Eukaryota</taxon>
        <taxon>Fungi</taxon>
        <taxon>Fungi incertae sedis</taxon>
        <taxon>Mucoromycota</taxon>
        <taxon>Glomeromycotina</taxon>
        <taxon>Glomeromycetes</taxon>
        <taxon>Diversisporales</taxon>
        <taxon>Gigasporaceae</taxon>
        <taxon>Gigaspora</taxon>
    </lineage>
</organism>
<dbReference type="EMBL" id="WTPW01003529">
    <property type="protein sequence ID" value="KAF0339178.1"/>
    <property type="molecule type" value="Genomic_DNA"/>
</dbReference>
<feature type="compositionally biased region" description="Acidic residues" evidence="1">
    <location>
        <begin position="36"/>
        <end position="54"/>
    </location>
</feature>
<feature type="compositionally biased region" description="Basic and acidic residues" evidence="1">
    <location>
        <begin position="55"/>
        <end position="74"/>
    </location>
</feature>
<sequence>MNAKLLAEKNKYLEAMKSQQGKHDYEQNNDHYIDSCTEESEEEPEELSENETDESENHNKKGDSDSYKKQPDGY</sequence>
<dbReference type="Proteomes" id="UP000439903">
    <property type="component" value="Unassembled WGS sequence"/>
</dbReference>
<dbReference type="OrthoDB" id="267048at2759"/>
<accession>A0A8H3ZVC9</accession>
<name>A0A8H3ZVC9_GIGMA</name>
<comment type="caution">
    <text evidence="2">The sequence shown here is derived from an EMBL/GenBank/DDBJ whole genome shotgun (WGS) entry which is preliminary data.</text>
</comment>
<keyword evidence="3" id="KW-1185">Reference proteome</keyword>
<evidence type="ECO:0000256" key="1">
    <source>
        <dbReference type="SAM" id="MobiDB-lite"/>
    </source>
</evidence>
<gene>
    <name evidence="2" type="ORF">F8M41_016371</name>
</gene>
<dbReference type="AlphaFoldDB" id="A0A8H3ZVC9"/>
<feature type="region of interest" description="Disordered" evidence="1">
    <location>
        <begin position="17"/>
        <end position="74"/>
    </location>
</feature>
<evidence type="ECO:0000313" key="2">
    <source>
        <dbReference type="EMBL" id="KAF0339178.1"/>
    </source>
</evidence>
<protein>
    <submittedName>
        <fullName evidence="2">Uncharacterized protein</fullName>
    </submittedName>
</protein>
<evidence type="ECO:0000313" key="3">
    <source>
        <dbReference type="Proteomes" id="UP000439903"/>
    </source>
</evidence>
<feature type="compositionally biased region" description="Basic and acidic residues" evidence="1">
    <location>
        <begin position="21"/>
        <end position="33"/>
    </location>
</feature>
<reference evidence="2 3" key="1">
    <citation type="journal article" date="2019" name="Environ. Microbiol.">
        <title>At the nexus of three kingdoms: the genome of the mycorrhizal fungus Gigaspora margarita provides insights into plant, endobacterial and fungal interactions.</title>
        <authorList>
            <person name="Venice F."/>
            <person name="Ghignone S."/>
            <person name="Salvioli di Fossalunga A."/>
            <person name="Amselem J."/>
            <person name="Novero M."/>
            <person name="Xianan X."/>
            <person name="Sedzielewska Toro K."/>
            <person name="Morin E."/>
            <person name="Lipzen A."/>
            <person name="Grigoriev I.V."/>
            <person name="Henrissat B."/>
            <person name="Martin F.M."/>
            <person name="Bonfante P."/>
        </authorList>
    </citation>
    <scope>NUCLEOTIDE SEQUENCE [LARGE SCALE GENOMIC DNA]</scope>
    <source>
        <strain evidence="2 3">BEG34</strain>
    </source>
</reference>